<evidence type="ECO:0000259" key="7">
    <source>
        <dbReference type="PROSITE" id="PS50850"/>
    </source>
</evidence>
<dbReference type="GO" id="GO:0035879">
    <property type="term" value="P:plasma membrane lactate transport"/>
    <property type="evidence" value="ECO:0007669"/>
    <property type="project" value="TreeGrafter"/>
</dbReference>
<feature type="transmembrane region" description="Helical" evidence="6">
    <location>
        <begin position="254"/>
        <end position="271"/>
    </location>
</feature>
<keyword evidence="2 6" id="KW-0812">Transmembrane</keyword>
<dbReference type="AlphaFoldDB" id="A0A8K0VYX6"/>
<feature type="transmembrane region" description="Helical" evidence="6">
    <location>
        <begin position="343"/>
        <end position="366"/>
    </location>
</feature>
<accession>A0A8K0VYX6</accession>
<comment type="subcellular location">
    <subcellularLocation>
        <location evidence="1">Membrane</location>
        <topology evidence="1">Multi-pass membrane protein</topology>
    </subcellularLocation>
</comment>
<dbReference type="EMBL" id="JAGMVJ010000009">
    <property type="protein sequence ID" value="KAH7087345.1"/>
    <property type="molecule type" value="Genomic_DNA"/>
</dbReference>
<dbReference type="SUPFAM" id="SSF103473">
    <property type="entry name" value="MFS general substrate transporter"/>
    <property type="match status" value="1"/>
</dbReference>
<comment type="caution">
    <text evidence="8">The sequence shown here is derived from an EMBL/GenBank/DDBJ whole genome shotgun (WGS) entry which is preliminary data.</text>
</comment>
<dbReference type="InterPro" id="IPR020846">
    <property type="entry name" value="MFS_dom"/>
</dbReference>
<evidence type="ECO:0000256" key="5">
    <source>
        <dbReference type="SAM" id="MobiDB-lite"/>
    </source>
</evidence>
<evidence type="ECO:0000256" key="3">
    <source>
        <dbReference type="ARBA" id="ARBA00022989"/>
    </source>
</evidence>
<dbReference type="Pfam" id="PF00083">
    <property type="entry name" value="Sugar_tr"/>
    <property type="match status" value="1"/>
</dbReference>
<feature type="transmembrane region" description="Helical" evidence="6">
    <location>
        <begin position="106"/>
        <end position="126"/>
    </location>
</feature>
<keyword evidence="4 6" id="KW-0472">Membrane</keyword>
<reference evidence="8" key="1">
    <citation type="journal article" date="2021" name="Nat. Commun.">
        <title>Genetic determinants of endophytism in the Arabidopsis root mycobiome.</title>
        <authorList>
            <person name="Mesny F."/>
            <person name="Miyauchi S."/>
            <person name="Thiergart T."/>
            <person name="Pickel B."/>
            <person name="Atanasova L."/>
            <person name="Karlsson M."/>
            <person name="Huettel B."/>
            <person name="Barry K.W."/>
            <person name="Haridas S."/>
            <person name="Chen C."/>
            <person name="Bauer D."/>
            <person name="Andreopoulos W."/>
            <person name="Pangilinan J."/>
            <person name="LaButti K."/>
            <person name="Riley R."/>
            <person name="Lipzen A."/>
            <person name="Clum A."/>
            <person name="Drula E."/>
            <person name="Henrissat B."/>
            <person name="Kohler A."/>
            <person name="Grigoriev I.V."/>
            <person name="Martin F.M."/>
            <person name="Hacquard S."/>
        </authorList>
    </citation>
    <scope>NUCLEOTIDE SEQUENCE</scope>
    <source>
        <strain evidence="8">MPI-SDFR-AT-0120</strain>
    </source>
</reference>
<dbReference type="GO" id="GO:0015355">
    <property type="term" value="F:secondary active monocarboxylate transmembrane transporter activity"/>
    <property type="evidence" value="ECO:0007669"/>
    <property type="project" value="TreeGrafter"/>
</dbReference>
<feature type="transmembrane region" description="Helical" evidence="6">
    <location>
        <begin position="291"/>
        <end position="310"/>
    </location>
</feature>
<dbReference type="Proteomes" id="UP000813461">
    <property type="component" value="Unassembled WGS sequence"/>
</dbReference>
<feature type="domain" description="Major facilitator superfamily (MFS) profile" evidence="7">
    <location>
        <begin position="42"/>
        <end position="442"/>
    </location>
</feature>
<protein>
    <submittedName>
        <fullName evidence="8">Major facilitator superfamily domain-containing protein</fullName>
    </submittedName>
</protein>
<organism evidence="8 9">
    <name type="scientific">Paraphoma chrysanthemicola</name>
    <dbReference type="NCBI Taxonomy" id="798071"/>
    <lineage>
        <taxon>Eukaryota</taxon>
        <taxon>Fungi</taxon>
        <taxon>Dikarya</taxon>
        <taxon>Ascomycota</taxon>
        <taxon>Pezizomycotina</taxon>
        <taxon>Dothideomycetes</taxon>
        <taxon>Pleosporomycetidae</taxon>
        <taxon>Pleosporales</taxon>
        <taxon>Pleosporineae</taxon>
        <taxon>Phaeosphaeriaceae</taxon>
        <taxon>Paraphoma</taxon>
    </lineage>
</organism>
<evidence type="ECO:0000256" key="1">
    <source>
        <dbReference type="ARBA" id="ARBA00004141"/>
    </source>
</evidence>
<feature type="transmembrane region" description="Helical" evidence="6">
    <location>
        <begin position="133"/>
        <end position="155"/>
    </location>
</feature>
<dbReference type="InterPro" id="IPR005828">
    <property type="entry name" value="MFS_sugar_transport-like"/>
</dbReference>
<feature type="transmembrane region" description="Helical" evidence="6">
    <location>
        <begin position="78"/>
        <end position="100"/>
    </location>
</feature>
<evidence type="ECO:0000313" key="9">
    <source>
        <dbReference type="Proteomes" id="UP000813461"/>
    </source>
</evidence>
<keyword evidence="9" id="KW-1185">Reference proteome</keyword>
<feature type="transmembrane region" description="Helical" evidence="6">
    <location>
        <begin position="413"/>
        <end position="437"/>
    </location>
</feature>
<feature type="region of interest" description="Disordered" evidence="5">
    <location>
        <begin position="445"/>
        <end position="467"/>
    </location>
</feature>
<dbReference type="OrthoDB" id="5296287at2759"/>
<evidence type="ECO:0000313" key="8">
    <source>
        <dbReference type="EMBL" id="KAH7087345.1"/>
    </source>
</evidence>
<proteinExistence type="predicted"/>
<dbReference type="Gene3D" id="1.20.1250.20">
    <property type="entry name" value="MFS general substrate transporter like domains"/>
    <property type="match status" value="2"/>
</dbReference>
<dbReference type="PANTHER" id="PTHR23508">
    <property type="entry name" value="CARBOXYLIC ACID TRANSPORTER PROTEIN HOMOLOG"/>
    <property type="match status" value="1"/>
</dbReference>
<dbReference type="CDD" id="cd17316">
    <property type="entry name" value="MFS_SV2_like"/>
    <property type="match status" value="1"/>
</dbReference>
<evidence type="ECO:0000256" key="4">
    <source>
        <dbReference type="ARBA" id="ARBA00023136"/>
    </source>
</evidence>
<evidence type="ECO:0000256" key="2">
    <source>
        <dbReference type="ARBA" id="ARBA00022692"/>
    </source>
</evidence>
<keyword evidence="3 6" id="KW-1133">Transmembrane helix</keyword>
<evidence type="ECO:0000256" key="6">
    <source>
        <dbReference type="SAM" id="Phobius"/>
    </source>
</evidence>
<gene>
    <name evidence="8" type="ORF">FB567DRAFT_495073</name>
</gene>
<sequence>MSILSYVQDRWGSLFQTPKYRSSRDNPFKLFFRTLDGRQWGYFLVGVLSWTWDAFDFHTATITYSELSQEFSRTYKQISVGVTLTLMFRPFGAAIFGLAADRYGRRWPFIINNILLIIFELATGFCQTYRQFLAVRSLFGFAMGGIYGNAAATALEDIPDPARGLFSGMYQNGYPLGYLLAVVFWKAFDEKTRYGWRVLFWFGAVPPILLIIIRYYMGETRAYQSTKGPGEVSKTFQEALEEVFFIFKKYWRRLSYMVLMMAIFSFTTHGTQDIYPLMLQKKYGFDSSGITRIQVTANIGGIVGGTLIGYSSQIFGRRLAIIAMCILGGALLYPYTFSSDSGLYAAAFFVQFMVQGAFGIVPIHLIELSPPNFRTFIVGTSYHLGILVSSASNSIETAIGERYPLPSRDGTAAYDYGIVICIFAACVFAVLALVVSLGPENKGAALSGNNDGGDDRRPNPIDLNAIA</sequence>
<feature type="transmembrane region" description="Helical" evidence="6">
    <location>
        <begin position="319"/>
        <end position="337"/>
    </location>
</feature>
<dbReference type="GO" id="GO:0005886">
    <property type="term" value="C:plasma membrane"/>
    <property type="evidence" value="ECO:0007669"/>
    <property type="project" value="TreeGrafter"/>
</dbReference>
<dbReference type="PANTHER" id="PTHR23508:SF10">
    <property type="entry name" value="CARBOXYLIC ACID TRANSPORTER PROTEIN HOMOLOG"/>
    <property type="match status" value="1"/>
</dbReference>
<name>A0A8K0VYX6_9PLEO</name>
<dbReference type="InterPro" id="IPR036259">
    <property type="entry name" value="MFS_trans_sf"/>
</dbReference>
<dbReference type="PROSITE" id="PS50850">
    <property type="entry name" value="MFS"/>
    <property type="match status" value="1"/>
</dbReference>
<feature type="transmembrane region" description="Helical" evidence="6">
    <location>
        <begin position="198"/>
        <end position="217"/>
    </location>
</feature>